<dbReference type="Proteomes" id="UP000504604">
    <property type="component" value="Linkage group LG8"/>
</dbReference>
<dbReference type="InterPro" id="IPR041118">
    <property type="entry name" value="Rx_N"/>
</dbReference>
<keyword evidence="1" id="KW-0677">Repeat</keyword>
<organism evidence="5 6">
    <name type="scientific">Sesamum indicum</name>
    <name type="common">Oriental sesame</name>
    <name type="synonym">Sesamum orientale</name>
    <dbReference type="NCBI Taxonomy" id="4182"/>
    <lineage>
        <taxon>Eukaryota</taxon>
        <taxon>Viridiplantae</taxon>
        <taxon>Streptophyta</taxon>
        <taxon>Embryophyta</taxon>
        <taxon>Tracheophyta</taxon>
        <taxon>Spermatophyta</taxon>
        <taxon>Magnoliopsida</taxon>
        <taxon>eudicotyledons</taxon>
        <taxon>Gunneridae</taxon>
        <taxon>Pentapetalae</taxon>
        <taxon>asterids</taxon>
        <taxon>lamiids</taxon>
        <taxon>Lamiales</taxon>
        <taxon>Pedaliaceae</taxon>
        <taxon>Sesamum</taxon>
    </lineage>
</organism>
<dbReference type="AlphaFoldDB" id="A0A8M8UYT6"/>
<sequence length="155" mass="17773">MAEIVLAPLLQVIFDKIADPVLQEFSDYFELDDQFKKLKRILPMAQAVIQDAEERQATDKAVRVWLSELKDATCRVEDLIEEFTYRQKGGGSKSYAVNFNKNRRVLNDLQEALVEGLKLPLAERNVAGRKKRARSLLCLRSVEGKRRAGRFLKCC</sequence>
<feature type="domain" description="Disease resistance N-terminal" evidence="4">
    <location>
        <begin position="10"/>
        <end position="94"/>
    </location>
</feature>
<evidence type="ECO:0000256" key="3">
    <source>
        <dbReference type="ARBA" id="ARBA00022821"/>
    </source>
</evidence>
<evidence type="ECO:0000313" key="5">
    <source>
        <dbReference type="Proteomes" id="UP000504604"/>
    </source>
</evidence>
<dbReference type="Gene3D" id="1.20.5.4130">
    <property type="match status" value="1"/>
</dbReference>
<dbReference type="GeneID" id="110012478"/>
<reference evidence="6" key="1">
    <citation type="submission" date="2025-08" db="UniProtKB">
        <authorList>
            <consortium name="RefSeq"/>
        </authorList>
    </citation>
    <scope>IDENTIFICATION</scope>
</reference>
<dbReference type="Pfam" id="PF18052">
    <property type="entry name" value="Rx_N"/>
    <property type="match status" value="1"/>
</dbReference>
<evidence type="ECO:0000256" key="1">
    <source>
        <dbReference type="ARBA" id="ARBA00022737"/>
    </source>
</evidence>
<dbReference type="GO" id="GO:0000166">
    <property type="term" value="F:nucleotide binding"/>
    <property type="evidence" value="ECO:0007669"/>
    <property type="project" value="UniProtKB-KW"/>
</dbReference>
<dbReference type="OrthoDB" id="2018467at2759"/>
<evidence type="ECO:0000313" key="6">
    <source>
        <dbReference type="RefSeq" id="XP_020552063.1"/>
    </source>
</evidence>
<dbReference type="RefSeq" id="XP_020552063.1">
    <property type="nucleotide sequence ID" value="XM_020696404.1"/>
</dbReference>
<dbReference type="KEGG" id="sind:110012478"/>
<dbReference type="GO" id="GO:0006952">
    <property type="term" value="P:defense response"/>
    <property type="evidence" value="ECO:0007669"/>
    <property type="project" value="UniProtKB-KW"/>
</dbReference>
<proteinExistence type="predicted"/>
<gene>
    <name evidence="6" type="primary">LOC110012478</name>
</gene>
<keyword evidence="5" id="KW-1185">Reference proteome</keyword>
<name>A0A8M8UYT6_SESIN</name>
<accession>A0A8M8UYT6</accession>
<keyword evidence="3" id="KW-0611">Plant defense</keyword>
<protein>
    <submittedName>
        <fullName evidence="6">Disease resistance RPP13-like protein 1</fullName>
    </submittedName>
</protein>
<evidence type="ECO:0000259" key="4">
    <source>
        <dbReference type="Pfam" id="PF18052"/>
    </source>
</evidence>
<evidence type="ECO:0000256" key="2">
    <source>
        <dbReference type="ARBA" id="ARBA00022741"/>
    </source>
</evidence>
<keyword evidence="2" id="KW-0547">Nucleotide-binding</keyword>